<reference evidence="2 3" key="1">
    <citation type="submission" date="2023-07" db="EMBL/GenBank/DDBJ databases">
        <title>Genomic Encyclopedia of Type Strains, Phase IV (KMG-IV): sequencing the most valuable type-strain genomes for metagenomic binning, comparative biology and taxonomic classification.</title>
        <authorList>
            <person name="Goeker M."/>
        </authorList>
    </citation>
    <scope>NUCLEOTIDE SEQUENCE [LARGE SCALE GENOMIC DNA]</scope>
    <source>
        <strain evidence="2 3">NIO-1023</strain>
    </source>
</reference>
<protein>
    <submittedName>
        <fullName evidence="2">Pimeloyl-ACP methyl ester carboxylesterase</fullName>
    </submittedName>
</protein>
<proteinExistence type="predicted"/>
<dbReference type="InterPro" id="IPR050228">
    <property type="entry name" value="Carboxylesterase_BioH"/>
</dbReference>
<sequence>MTIPGLELPDLPDAARVSVNAGDVMLGGYAWWQPGIAPAVLLMHGWGQDASSMATPAQLLHARGWHAVSLSSRGWLGSGGCDDYGRSGPRDTARALDWLAGQPGVTHTVLLGFSMGGMLALLTTSTHDTSASGVVAVSPPTDFRRVYAATTLGALRRYYDAVFTPEQWHEGSPLTHAGTQRLPALLVVGERDTFCPPVEGRSYAQAAGGELLSLPDMAHQPTDEEWAVIVGHVTRTFRARPPRR</sequence>
<gene>
    <name evidence="2" type="ORF">QO006_000905</name>
</gene>
<dbReference type="SUPFAM" id="SSF53474">
    <property type="entry name" value="alpha/beta-Hydrolases"/>
    <property type="match status" value="1"/>
</dbReference>
<comment type="caution">
    <text evidence="2">The sequence shown here is derived from an EMBL/GenBank/DDBJ whole genome shotgun (WGS) entry which is preliminary data.</text>
</comment>
<dbReference type="RefSeq" id="WP_307464469.1">
    <property type="nucleotide sequence ID" value="NZ_JAURUR010000002.1"/>
</dbReference>
<evidence type="ECO:0000313" key="3">
    <source>
        <dbReference type="Proteomes" id="UP001232163"/>
    </source>
</evidence>
<dbReference type="Gene3D" id="3.40.50.1820">
    <property type="entry name" value="alpha/beta hydrolase"/>
    <property type="match status" value="1"/>
</dbReference>
<dbReference type="PANTHER" id="PTHR43194">
    <property type="entry name" value="HYDROLASE ALPHA/BETA FOLD FAMILY"/>
    <property type="match status" value="1"/>
</dbReference>
<accession>A0ABT9MA83</accession>
<dbReference type="Pfam" id="PF02129">
    <property type="entry name" value="Peptidase_S15"/>
    <property type="match status" value="1"/>
</dbReference>
<evidence type="ECO:0000313" key="2">
    <source>
        <dbReference type="EMBL" id="MDP9763488.1"/>
    </source>
</evidence>
<dbReference type="InterPro" id="IPR029058">
    <property type="entry name" value="AB_hydrolase_fold"/>
</dbReference>
<organism evidence="2 3">
    <name type="scientific">Deinococcus enclensis</name>
    <dbReference type="NCBI Taxonomy" id="1049582"/>
    <lineage>
        <taxon>Bacteria</taxon>
        <taxon>Thermotogati</taxon>
        <taxon>Deinococcota</taxon>
        <taxon>Deinococci</taxon>
        <taxon>Deinococcales</taxon>
        <taxon>Deinococcaceae</taxon>
        <taxon>Deinococcus</taxon>
    </lineage>
</organism>
<feature type="domain" description="Xaa-Pro dipeptidyl-peptidase-like" evidence="1">
    <location>
        <begin position="37"/>
        <end position="149"/>
    </location>
</feature>
<dbReference type="PANTHER" id="PTHR43194:SF2">
    <property type="entry name" value="PEROXISOMAL MEMBRANE PROTEIN LPX1"/>
    <property type="match status" value="1"/>
</dbReference>
<dbReference type="EMBL" id="JAURUR010000002">
    <property type="protein sequence ID" value="MDP9763488.1"/>
    <property type="molecule type" value="Genomic_DNA"/>
</dbReference>
<dbReference type="Proteomes" id="UP001232163">
    <property type="component" value="Unassembled WGS sequence"/>
</dbReference>
<name>A0ABT9MA83_9DEIO</name>
<keyword evidence="3" id="KW-1185">Reference proteome</keyword>
<dbReference type="InterPro" id="IPR000383">
    <property type="entry name" value="Xaa-Pro-like_dom"/>
</dbReference>
<evidence type="ECO:0000259" key="1">
    <source>
        <dbReference type="Pfam" id="PF02129"/>
    </source>
</evidence>